<dbReference type="InterPro" id="IPR036390">
    <property type="entry name" value="WH_DNA-bd_sf"/>
</dbReference>
<dbReference type="SUPFAM" id="SSF46785">
    <property type="entry name" value="Winged helix' DNA-binding domain"/>
    <property type="match status" value="1"/>
</dbReference>
<dbReference type="InterPro" id="IPR001845">
    <property type="entry name" value="HTH_ArsR_DNA-bd_dom"/>
</dbReference>
<gene>
    <name evidence="6" type="ORF">HME7025_01007</name>
</gene>
<evidence type="ECO:0000256" key="2">
    <source>
        <dbReference type="ARBA" id="ARBA00023125"/>
    </source>
</evidence>
<dbReference type="GO" id="GO:0003677">
    <property type="term" value="F:DNA binding"/>
    <property type="evidence" value="ECO:0007669"/>
    <property type="project" value="UniProtKB-KW"/>
</dbReference>
<dbReference type="Proteomes" id="UP000245468">
    <property type="component" value="Chromosome"/>
</dbReference>
<organism evidence="6 7">
    <name type="scientific">Aquirufa nivalisilvae</name>
    <dbReference type="NCBI Taxonomy" id="2516557"/>
    <lineage>
        <taxon>Bacteria</taxon>
        <taxon>Pseudomonadati</taxon>
        <taxon>Bacteroidota</taxon>
        <taxon>Cytophagia</taxon>
        <taxon>Cytophagales</taxon>
        <taxon>Flectobacillaceae</taxon>
        <taxon>Aquirufa</taxon>
    </lineage>
</organism>
<dbReference type="KEGG" id="psez:HME7025_01007"/>
<dbReference type="EMBL" id="CP029346">
    <property type="protein sequence ID" value="AWL08871.1"/>
    <property type="molecule type" value="Genomic_DNA"/>
</dbReference>
<dbReference type="Gene3D" id="1.10.10.10">
    <property type="entry name" value="Winged helix-like DNA-binding domain superfamily/Winged helix DNA-binding domain"/>
    <property type="match status" value="1"/>
</dbReference>
<dbReference type="NCBIfam" id="NF033788">
    <property type="entry name" value="HTH_metalloreg"/>
    <property type="match status" value="1"/>
</dbReference>
<evidence type="ECO:0000259" key="5">
    <source>
        <dbReference type="PROSITE" id="PS50987"/>
    </source>
</evidence>
<feature type="compositionally biased region" description="Basic and acidic residues" evidence="4">
    <location>
        <begin position="92"/>
        <end position="107"/>
    </location>
</feature>
<name>A0A2S2DTY9_9BACT</name>
<dbReference type="SMART" id="SM00418">
    <property type="entry name" value="HTH_ARSR"/>
    <property type="match status" value="1"/>
</dbReference>
<keyword evidence="3" id="KW-0804">Transcription</keyword>
<evidence type="ECO:0000313" key="6">
    <source>
        <dbReference type="EMBL" id="AWL08871.1"/>
    </source>
</evidence>
<keyword evidence="2" id="KW-0238">DNA-binding</keyword>
<sequence>MQVESIAKALGDESRRKIVELLKDGELPASTIFEQFNYAAPTISRHLSVLKEAGLVSTRRNGVFIYYSLEKEALHVIQNWLAPLLGSAIEKPKSAPRERSQKPKIKTESNPFEKFQSEF</sequence>
<dbReference type="RefSeq" id="WP_109322593.1">
    <property type="nucleotide sequence ID" value="NZ_CP029346.1"/>
</dbReference>
<dbReference type="AlphaFoldDB" id="A0A2S2DTY9"/>
<dbReference type="InterPro" id="IPR036388">
    <property type="entry name" value="WH-like_DNA-bd_sf"/>
</dbReference>
<evidence type="ECO:0000313" key="7">
    <source>
        <dbReference type="Proteomes" id="UP000245468"/>
    </source>
</evidence>
<dbReference type="PRINTS" id="PR00778">
    <property type="entry name" value="HTHARSR"/>
</dbReference>
<dbReference type="GO" id="GO:0003700">
    <property type="term" value="F:DNA-binding transcription factor activity"/>
    <property type="evidence" value="ECO:0007669"/>
    <property type="project" value="InterPro"/>
</dbReference>
<dbReference type="Pfam" id="PF01022">
    <property type="entry name" value="HTH_5"/>
    <property type="match status" value="1"/>
</dbReference>
<evidence type="ECO:0000256" key="1">
    <source>
        <dbReference type="ARBA" id="ARBA00023015"/>
    </source>
</evidence>
<dbReference type="InterPro" id="IPR051081">
    <property type="entry name" value="HTH_MetalResp_TranReg"/>
</dbReference>
<reference evidence="7" key="1">
    <citation type="submission" date="2018-05" db="EMBL/GenBank/DDBJ databases">
        <title>Pseudarcicella sp. HME7025 Genome sequencing and assembly.</title>
        <authorList>
            <person name="Kim H."/>
            <person name="Kang H."/>
            <person name="Joh K."/>
        </authorList>
    </citation>
    <scope>NUCLEOTIDE SEQUENCE [LARGE SCALE GENOMIC DNA]</scope>
    <source>
        <strain evidence="7">HME7025</strain>
    </source>
</reference>
<proteinExistence type="predicted"/>
<dbReference type="PANTHER" id="PTHR33154">
    <property type="entry name" value="TRANSCRIPTIONAL REGULATOR, ARSR FAMILY"/>
    <property type="match status" value="1"/>
</dbReference>
<accession>A0A2S2DTY9</accession>
<dbReference type="PANTHER" id="PTHR33154:SF33">
    <property type="entry name" value="TRANSCRIPTIONAL REPRESSOR SDPR"/>
    <property type="match status" value="1"/>
</dbReference>
<feature type="region of interest" description="Disordered" evidence="4">
    <location>
        <begin position="92"/>
        <end position="119"/>
    </location>
</feature>
<dbReference type="OrthoDB" id="9799175at2"/>
<dbReference type="CDD" id="cd00090">
    <property type="entry name" value="HTH_ARSR"/>
    <property type="match status" value="1"/>
</dbReference>
<evidence type="ECO:0000256" key="3">
    <source>
        <dbReference type="ARBA" id="ARBA00023163"/>
    </source>
</evidence>
<feature type="domain" description="HTH arsR-type" evidence="5">
    <location>
        <begin position="1"/>
        <end position="91"/>
    </location>
</feature>
<keyword evidence="7" id="KW-1185">Reference proteome</keyword>
<dbReference type="PROSITE" id="PS50987">
    <property type="entry name" value="HTH_ARSR_2"/>
    <property type="match status" value="1"/>
</dbReference>
<keyword evidence="1" id="KW-0805">Transcription regulation</keyword>
<evidence type="ECO:0000256" key="4">
    <source>
        <dbReference type="SAM" id="MobiDB-lite"/>
    </source>
</evidence>
<dbReference type="InterPro" id="IPR011991">
    <property type="entry name" value="ArsR-like_HTH"/>
</dbReference>
<protein>
    <submittedName>
        <fullName evidence="6">Transcriptional repressor SdpR</fullName>
    </submittedName>
</protein>